<evidence type="ECO:0000313" key="1">
    <source>
        <dbReference type="EMBL" id="GFT14531.1"/>
    </source>
</evidence>
<protein>
    <submittedName>
        <fullName evidence="1">Uncharacterized protein</fullName>
    </submittedName>
</protein>
<organism evidence="1 2">
    <name type="scientific">Nephila pilipes</name>
    <name type="common">Giant wood spider</name>
    <name type="synonym">Nephila maculata</name>
    <dbReference type="NCBI Taxonomy" id="299642"/>
    <lineage>
        <taxon>Eukaryota</taxon>
        <taxon>Metazoa</taxon>
        <taxon>Ecdysozoa</taxon>
        <taxon>Arthropoda</taxon>
        <taxon>Chelicerata</taxon>
        <taxon>Arachnida</taxon>
        <taxon>Araneae</taxon>
        <taxon>Araneomorphae</taxon>
        <taxon>Entelegynae</taxon>
        <taxon>Araneoidea</taxon>
        <taxon>Nephilidae</taxon>
        <taxon>Nephila</taxon>
    </lineage>
</organism>
<dbReference type="Proteomes" id="UP000887013">
    <property type="component" value="Unassembled WGS sequence"/>
</dbReference>
<dbReference type="AlphaFoldDB" id="A0A8X6THA2"/>
<proteinExistence type="predicted"/>
<accession>A0A8X6THA2</accession>
<evidence type="ECO:0000313" key="2">
    <source>
        <dbReference type="Proteomes" id="UP000887013"/>
    </source>
</evidence>
<gene>
    <name evidence="1" type="ORF">NPIL_506371</name>
</gene>
<comment type="caution">
    <text evidence="1">The sequence shown here is derived from an EMBL/GenBank/DDBJ whole genome shotgun (WGS) entry which is preliminary data.</text>
</comment>
<reference evidence="1" key="1">
    <citation type="submission" date="2020-08" db="EMBL/GenBank/DDBJ databases">
        <title>Multicomponent nature underlies the extraordinary mechanical properties of spider dragline silk.</title>
        <authorList>
            <person name="Kono N."/>
            <person name="Nakamura H."/>
            <person name="Mori M."/>
            <person name="Yoshida Y."/>
            <person name="Ohtoshi R."/>
            <person name="Malay A.D."/>
            <person name="Moran D.A.P."/>
            <person name="Tomita M."/>
            <person name="Numata K."/>
            <person name="Arakawa K."/>
        </authorList>
    </citation>
    <scope>NUCLEOTIDE SEQUENCE</scope>
</reference>
<dbReference type="EMBL" id="BMAW01058098">
    <property type="protein sequence ID" value="GFT14531.1"/>
    <property type="molecule type" value="Genomic_DNA"/>
</dbReference>
<name>A0A8X6THA2_NEPPI</name>
<sequence>MSRNQILINFIGLCYRIINYRSKANSFQTQLYLHIHFPRDKERLNSWEIVTISKESALYKANKPETNSYSHANKHGELFSLTSRDFSFGSHLSQDSVAVKGTKTVNSCL</sequence>
<keyword evidence="2" id="KW-1185">Reference proteome</keyword>